<dbReference type="SUPFAM" id="SSF56672">
    <property type="entry name" value="DNA/RNA polymerases"/>
    <property type="match status" value="1"/>
</dbReference>
<organism evidence="3 4">
    <name type="scientific">Agathobacter rectalis</name>
    <dbReference type="NCBI Taxonomy" id="39491"/>
    <lineage>
        <taxon>Bacteria</taxon>
        <taxon>Bacillati</taxon>
        <taxon>Bacillota</taxon>
        <taxon>Clostridia</taxon>
        <taxon>Lachnospirales</taxon>
        <taxon>Lachnospiraceae</taxon>
        <taxon>Agathobacter</taxon>
    </lineage>
</organism>
<evidence type="ECO:0000259" key="2">
    <source>
        <dbReference type="PROSITE" id="PS50878"/>
    </source>
</evidence>
<sequence>MRSYNNLYEPMLQDDYIKQRFINASKKKKNRNDVREVLENLDEHTELLKKMLTEELFIPDYHKPSIINESSSKKTRRILKPHYKYEQVIHHCAIGQFKPIVMNGLYEFSCGSIPGRGVHYGKKYMRKWLDSYDGKKFFVLKMDVHHFFESINRRILKRKLKAVIRDKRFYRLLCILIEHDKIALVAKILTDAGVEIDAEQTKTLVGCIAFDDISGALEVLREIGIAGAMFEELKIIIEEMRKGVPLGYFTSQWFGNFYLKALDHYIKEKLHAEHYMRYMDDMVILGKSKKKLHKMHRAIETYLNDNLDLEIKGDWQVFRFEYPVMKDGKPVLDENRKRVTKGRMLDFMGFQFHHDRTTIRKSNIESARRKANHISKQDKISWYNASVMLSYMGLFKHTDTYNYYIEYIKPKINVKKLKRIVSKHSRKENEQHDRLEKGDRNTAGTSGGNRQDIVSVNGLSA</sequence>
<protein>
    <recommendedName>
        <fullName evidence="2">Reverse transcriptase domain-containing protein</fullName>
    </recommendedName>
</protein>
<evidence type="ECO:0000256" key="1">
    <source>
        <dbReference type="SAM" id="MobiDB-lite"/>
    </source>
</evidence>
<accession>A0A412Q2K2</accession>
<dbReference type="InterPro" id="IPR051083">
    <property type="entry name" value="GrpII_Intron_Splice-Mob/Def"/>
</dbReference>
<dbReference type="InterPro" id="IPR043502">
    <property type="entry name" value="DNA/RNA_pol_sf"/>
</dbReference>
<feature type="compositionally biased region" description="Polar residues" evidence="1">
    <location>
        <begin position="442"/>
        <end position="461"/>
    </location>
</feature>
<dbReference type="InterPro" id="IPR000477">
    <property type="entry name" value="RT_dom"/>
</dbReference>
<dbReference type="RefSeq" id="WP_118004631.1">
    <property type="nucleotide sequence ID" value="NZ_QRXF01000027.1"/>
</dbReference>
<dbReference type="AlphaFoldDB" id="A0A412Q2K2"/>
<gene>
    <name evidence="3" type="ORF">DWX06_10735</name>
</gene>
<reference evidence="3 4" key="1">
    <citation type="submission" date="2018-08" db="EMBL/GenBank/DDBJ databases">
        <title>A genome reference for cultivated species of the human gut microbiota.</title>
        <authorList>
            <person name="Zou Y."/>
            <person name="Xue W."/>
            <person name="Luo G."/>
        </authorList>
    </citation>
    <scope>NUCLEOTIDE SEQUENCE [LARGE SCALE GENOMIC DNA]</scope>
    <source>
        <strain evidence="3 4">AF18-16LB</strain>
    </source>
</reference>
<dbReference type="EMBL" id="QRXG01000018">
    <property type="protein sequence ID" value="RGT80235.1"/>
    <property type="molecule type" value="Genomic_DNA"/>
</dbReference>
<dbReference type="CDD" id="cd01646">
    <property type="entry name" value="RT_Bac_retron_I"/>
    <property type="match status" value="1"/>
</dbReference>
<dbReference type="PROSITE" id="PS50878">
    <property type="entry name" value="RT_POL"/>
    <property type="match status" value="1"/>
</dbReference>
<proteinExistence type="predicted"/>
<dbReference type="PANTHER" id="PTHR34047">
    <property type="entry name" value="NUCLEAR INTRON MATURASE 1, MITOCHONDRIAL-RELATED"/>
    <property type="match status" value="1"/>
</dbReference>
<comment type="caution">
    <text evidence="3">The sequence shown here is derived from an EMBL/GenBank/DDBJ whole genome shotgun (WGS) entry which is preliminary data.</text>
</comment>
<feature type="domain" description="Reverse transcriptase" evidence="2">
    <location>
        <begin position="1"/>
        <end position="352"/>
    </location>
</feature>
<evidence type="ECO:0000313" key="3">
    <source>
        <dbReference type="EMBL" id="RGT80235.1"/>
    </source>
</evidence>
<feature type="compositionally biased region" description="Basic and acidic residues" evidence="1">
    <location>
        <begin position="427"/>
        <end position="440"/>
    </location>
</feature>
<feature type="region of interest" description="Disordered" evidence="1">
    <location>
        <begin position="423"/>
        <end position="461"/>
    </location>
</feature>
<evidence type="ECO:0000313" key="4">
    <source>
        <dbReference type="Proteomes" id="UP000284296"/>
    </source>
</evidence>
<name>A0A412Q2K2_9FIRM</name>
<dbReference type="Proteomes" id="UP000284296">
    <property type="component" value="Unassembled WGS sequence"/>
</dbReference>